<evidence type="ECO:0000313" key="2">
    <source>
        <dbReference type="Proteomes" id="UP000645610"/>
    </source>
</evidence>
<name>A0A931BEA1_9BACT</name>
<reference evidence="1 2" key="1">
    <citation type="submission" date="2020-11" db="EMBL/GenBank/DDBJ databases">
        <authorList>
            <person name="Kim M.K."/>
        </authorList>
    </citation>
    <scope>NUCLEOTIDE SEQUENCE [LARGE SCALE GENOMIC DNA]</scope>
    <source>
        <strain evidence="1 2">BT439</strain>
    </source>
</reference>
<protein>
    <submittedName>
        <fullName evidence="1">Uncharacterized protein</fullName>
    </submittedName>
</protein>
<evidence type="ECO:0000313" key="1">
    <source>
        <dbReference type="EMBL" id="MBF9142209.1"/>
    </source>
</evidence>
<keyword evidence="2" id="KW-1185">Reference proteome</keyword>
<dbReference type="AlphaFoldDB" id="A0A931BEA1"/>
<dbReference type="EMBL" id="JADQDP010000002">
    <property type="protein sequence ID" value="MBF9142209.1"/>
    <property type="molecule type" value="Genomic_DNA"/>
</dbReference>
<accession>A0A931BEA1</accession>
<organism evidence="1 2">
    <name type="scientific">Hymenobacter properus</name>
    <dbReference type="NCBI Taxonomy" id="2791026"/>
    <lineage>
        <taxon>Bacteria</taxon>
        <taxon>Pseudomonadati</taxon>
        <taxon>Bacteroidota</taxon>
        <taxon>Cytophagia</taxon>
        <taxon>Cytophagales</taxon>
        <taxon>Hymenobacteraceae</taxon>
        <taxon>Hymenobacter</taxon>
    </lineage>
</organism>
<dbReference type="Proteomes" id="UP000645610">
    <property type="component" value="Unassembled WGS sequence"/>
</dbReference>
<dbReference type="RefSeq" id="WP_196286527.1">
    <property type="nucleotide sequence ID" value="NZ_JADQDP010000002.1"/>
</dbReference>
<gene>
    <name evidence="1" type="ORF">I2I01_11215</name>
</gene>
<sequence length="146" mass="15656">MKTQLTLLLMGIAGLAANGQGRPAKPTTAPAKTTAGPCQQPVAAGRYACGHTSMRGMFMAYPDLTIKSATAYTQDNQSGTYRYDAVKRQITWLTGPLAKTGWHGEYFPVGCEYTDAYGAKNSMTEATIEMLDSKNVSVYTGKLASK</sequence>
<comment type="caution">
    <text evidence="1">The sequence shown here is derived from an EMBL/GenBank/DDBJ whole genome shotgun (WGS) entry which is preliminary data.</text>
</comment>
<proteinExistence type="predicted"/>